<dbReference type="PANTHER" id="PTHR47514">
    <property type="entry name" value="TRANSKETOLASE N-TERMINAL SECTION-RELATED"/>
    <property type="match status" value="1"/>
</dbReference>
<evidence type="ECO:0000313" key="5">
    <source>
        <dbReference type="EMBL" id="AKA67393.1"/>
    </source>
</evidence>
<dbReference type="PANTHER" id="PTHR47514:SF1">
    <property type="entry name" value="TRANSKETOLASE N-TERMINAL SECTION-RELATED"/>
    <property type="match status" value="1"/>
</dbReference>
<proteinExistence type="inferred from homology"/>
<comment type="similarity">
    <text evidence="2">Belongs to the transketolase family.</text>
</comment>
<sequence length="308" mass="34587">MGELKDTWEDEVYKIANRIRLRVLKHTIENNGGYLSQACSSAEILSTLYLKVLNLNEVEKPIVPPKFHGTPGTDNKNYFNGGIYNGERSEDTDRFILSPAQYALVLYAALIEVGRMDTSGLDEFNKDGSSVEMIGAEHSPGMEVTTGSLGQGISQAGGIALARKLKKENGRVFVFLSDGECQSGQFWEAVQAISYHKLDNIIAYVDINGYQCDGKMTTVMNIEPFHERLKAFGARVFRIDGHDVDAISALGNLKPDGRPTFILCDTNPSRGINILNKRKPKFHYVRFKSEEERESYRKEFNKLSKKFQ</sequence>
<evidence type="ECO:0000313" key="6">
    <source>
        <dbReference type="Proteomes" id="UP000033115"/>
    </source>
</evidence>
<comment type="cofactor">
    <cofactor evidence="1">
        <name>thiamine diphosphate</name>
        <dbReference type="ChEBI" id="CHEBI:58937"/>
    </cofactor>
</comment>
<feature type="domain" description="Transketolase N-terminal" evidence="4">
    <location>
        <begin position="90"/>
        <end position="267"/>
    </location>
</feature>
<gene>
    <name evidence="5" type="ORF">CSCA_0268</name>
</gene>
<keyword evidence="3" id="KW-0786">Thiamine pyrophosphate</keyword>
<evidence type="ECO:0000256" key="3">
    <source>
        <dbReference type="ARBA" id="ARBA00023052"/>
    </source>
</evidence>
<dbReference type="Gene3D" id="3.40.50.970">
    <property type="match status" value="1"/>
</dbReference>
<accession>A0A0E3JWP9</accession>
<dbReference type="InterPro" id="IPR005474">
    <property type="entry name" value="Transketolase_N"/>
</dbReference>
<dbReference type="InterPro" id="IPR029061">
    <property type="entry name" value="THDP-binding"/>
</dbReference>
<organism evidence="5 6">
    <name type="scientific">Clostridium scatologenes</name>
    <dbReference type="NCBI Taxonomy" id="1548"/>
    <lineage>
        <taxon>Bacteria</taxon>
        <taxon>Bacillati</taxon>
        <taxon>Bacillota</taxon>
        <taxon>Clostridia</taxon>
        <taxon>Eubacteriales</taxon>
        <taxon>Clostridiaceae</taxon>
        <taxon>Clostridium</taxon>
    </lineage>
</organism>
<dbReference type="EMBL" id="CP009933">
    <property type="protein sequence ID" value="AKA67393.1"/>
    <property type="molecule type" value="Genomic_DNA"/>
</dbReference>
<reference evidence="5 6" key="1">
    <citation type="journal article" date="2015" name="J. Biotechnol.">
        <title>Complete genome sequence of a malodorant-producing acetogen, Clostridium scatologenes ATCC 25775(T).</title>
        <authorList>
            <person name="Zhu Z."/>
            <person name="Guo T."/>
            <person name="Zheng H."/>
            <person name="Song T."/>
            <person name="Ouyang P."/>
            <person name="Xie J."/>
        </authorList>
    </citation>
    <scope>NUCLEOTIDE SEQUENCE [LARGE SCALE GENOMIC DNA]</scope>
    <source>
        <strain evidence="5 6">ATCC 25775</strain>
    </source>
</reference>
<evidence type="ECO:0000259" key="4">
    <source>
        <dbReference type="Pfam" id="PF00456"/>
    </source>
</evidence>
<dbReference type="SUPFAM" id="SSF52518">
    <property type="entry name" value="Thiamin diphosphate-binding fold (THDP-binding)"/>
    <property type="match status" value="1"/>
</dbReference>
<dbReference type="AlphaFoldDB" id="A0A0E3JWP9"/>
<dbReference type="RefSeq" id="WP_029160461.1">
    <property type="nucleotide sequence ID" value="NZ_CP009933.1"/>
</dbReference>
<dbReference type="KEGG" id="csq:CSCA_0268"/>
<dbReference type="HOGENOM" id="CLU_009227_4_1_9"/>
<evidence type="ECO:0000256" key="2">
    <source>
        <dbReference type="ARBA" id="ARBA00007131"/>
    </source>
</evidence>
<dbReference type="Pfam" id="PF00456">
    <property type="entry name" value="Transketolase_N"/>
    <property type="match status" value="1"/>
</dbReference>
<evidence type="ECO:0000256" key="1">
    <source>
        <dbReference type="ARBA" id="ARBA00001964"/>
    </source>
</evidence>
<protein>
    <submittedName>
        <fullName evidence="5">Transketolase domain-containing protein</fullName>
    </submittedName>
</protein>
<keyword evidence="6" id="KW-1185">Reference proteome</keyword>
<dbReference type="STRING" id="1548.CSCA_0268"/>
<dbReference type="Proteomes" id="UP000033115">
    <property type="component" value="Chromosome"/>
</dbReference>
<name>A0A0E3JWP9_CLOSL</name>